<feature type="region of interest" description="Disordered" evidence="1">
    <location>
        <begin position="283"/>
        <end position="324"/>
    </location>
</feature>
<protein>
    <submittedName>
        <fullName evidence="3">Uncharacterized protein</fullName>
    </submittedName>
</protein>
<evidence type="ECO:0000256" key="1">
    <source>
        <dbReference type="SAM" id="MobiDB-lite"/>
    </source>
</evidence>
<proteinExistence type="predicted"/>
<keyword evidence="2" id="KW-0732">Signal</keyword>
<dbReference type="EMBL" id="CDMZ01005093">
    <property type="protein sequence ID" value="CEM51925.1"/>
    <property type="molecule type" value="Genomic_DNA"/>
</dbReference>
<dbReference type="AlphaFoldDB" id="A0A0G4I4P3"/>
<accession>A0A0G4I4P3</accession>
<feature type="chain" id="PRO_5005192725" evidence="2">
    <location>
        <begin position="17"/>
        <end position="486"/>
    </location>
</feature>
<evidence type="ECO:0000256" key="2">
    <source>
        <dbReference type="SAM" id="SignalP"/>
    </source>
</evidence>
<dbReference type="VEuPathDB" id="CryptoDB:Cvel_10951"/>
<feature type="signal peptide" evidence="2">
    <location>
        <begin position="1"/>
        <end position="16"/>
    </location>
</feature>
<feature type="compositionally biased region" description="Polar residues" evidence="1">
    <location>
        <begin position="88"/>
        <end position="97"/>
    </location>
</feature>
<organism evidence="3">
    <name type="scientific">Chromera velia CCMP2878</name>
    <dbReference type="NCBI Taxonomy" id="1169474"/>
    <lineage>
        <taxon>Eukaryota</taxon>
        <taxon>Sar</taxon>
        <taxon>Alveolata</taxon>
        <taxon>Colpodellida</taxon>
        <taxon>Chromeraceae</taxon>
        <taxon>Chromera</taxon>
    </lineage>
</organism>
<name>A0A0G4I4P3_9ALVE</name>
<sequence length="486" mass="52981">MVLSVVLGLSCLSADSFRAPPPKAEPWRRMTFNVKGRRVPCRLSKRTHVRGVPPCFLELPVGRRDCCRGALYANEPGASQKGQKQENVHSPSETGETSVERRRSLQVPWQHQLVSDIDDTIQAGSRANIFQKRAAFVSGEIFPGAGAAFYALACGSVGETETGSGVPPGVILLTARPKRLPLLAVGPEAPLARALAEVPSSSRSRLSVSASLEADEEENGGAEGIEGGSANEWGVNFDRTEYGRVRDVLSILKSGKARMKQKIGATKGEILKRLMEEKRREIDAWEKNTMAGNEGRKPDTKREGSDEKLSEESTAIMPSPNVPPSPLIFLGDNGQGDPCAALIALKAWEENRGRRELVSGHAAGCPSSSVPVFQRAFIHSIRPLEKELTVCRDSVKREFPCKNWRSHPKISPFRNYADLAIQALEEGLMVQGGARLVHEAVTRWLETQADCPSGGGKDWASIDPQARARFCETLYADAVSLQQLLQ</sequence>
<feature type="region of interest" description="Disordered" evidence="1">
    <location>
        <begin position="206"/>
        <end position="230"/>
    </location>
</feature>
<evidence type="ECO:0000313" key="3">
    <source>
        <dbReference type="EMBL" id="CEM51925.1"/>
    </source>
</evidence>
<reference evidence="3" key="1">
    <citation type="submission" date="2014-11" db="EMBL/GenBank/DDBJ databases">
        <authorList>
            <person name="Otto D Thomas"/>
            <person name="Naeem Raeece"/>
        </authorList>
    </citation>
    <scope>NUCLEOTIDE SEQUENCE</scope>
</reference>
<feature type="region of interest" description="Disordered" evidence="1">
    <location>
        <begin position="76"/>
        <end position="104"/>
    </location>
</feature>
<feature type="compositionally biased region" description="Basic and acidic residues" evidence="1">
    <location>
        <begin position="294"/>
        <end position="311"/>
    </location>
</feature>
<gene>
    <name evidence="3" type="ORF">Cvel_10951</name>
</gene>